<evidence type="ECO:0000313" key="3">
    <source>
        <dbReference type="EMBL" id="SCU90006.1"/>
    </source>
</evidence>
<feature type="transmembrane region" description="Helical" evidence="2">
    <location>
        <begin position="174"/>
        <end position="195"/>
    </location>
</feature>
<dbReference type="GO" id="GO:0141035">
    <property type="term" value="F:CTP-dependent diacylglycerol kinase activity"/>
    <property type="evidence" value="ECO:0007669"/>
    <property type="project" value="EnsemblFungi"/>
</dbReference>
<dbReference type="GO" id="GO:0006654">
    <property type="term" value="P:phosphatidic acid biosynthetic process"/>
    <property type="evidence" value="ECO:0007669"/>
    <property type="project" value="EnsemblFungi"/>
</dbReference>
<gene>
    <name evidence="3" type="ORF">LADA_0F01200G</name>
</gene>
<dbReference type="GO" id="GO:0005789">
    <property type="term" value="C:endoplasmic reticulum membrane"/>
    <property type="evidence" value="ECO:0007669"/>
    <property type="project" value="EnsemblFungi"/>
</dbReference>
<feature type="transmembrane region" description="Helical" evidence="2">
    <location>
        <begin position="278"/>
        <end position="295"/>
    </location>
</feature>
<dbReference type="OrthoDB" id="5673at2759"/>
<dbReference type="InterPro" id="IPR037997">
    <property type="entry name" value="Dgk1-like"/>
</dbReference>
<dbReference type="PANTHER" id="PTHR31303:SF1">
    <property type="entry name" value="CTP-DEPENDENT DIACYLGLYCEROL KINASE 1"/>
    <property type="match status" value="1"/>
</dbReference>
<dbReference type="AlphaFoldDB" id="A0A1G4JHW5"/>
<keyword evidence="4" id="KW-1185">Reference proteome</keyword>
<dbReference type="GO" id="GO:2001210">
    <property type="term" value="P:regulation of isopentenyl diphosphate biosynthetic process, mevalonate pathway"/>
    <property type="evidence" value="ECO:0007669"/>
    <property type="project" value="EnsemblFungi"/>
</dbReference>
<name>A0A1G4JHW5_9SACH</name>
<feature type="transmembrane region" description="Helical" evidence="2">
    <location>
        <begin position="109"/>
        <end position="128"/>
    </location>
</feature>
<protein>
    <submittedName>
        <fullName evidence="3">LADA_0F01200g1_1</fullName>
    </submittedName>
</protein>
<dbReference type="EMBL" id="LT598458">
    <property type="protein sequence ID" value="SCU90006.1"/>
    <property type="molecule type" value="Genomic_DNA"/>
</dbReference>
<proteinExistence type="predicted"/>
<evidence type="ECO:0000313" key="4">
    <source>
        <dbReference type="Proteomes" id="UP000190274"/>
    </source>
</evidence>
<evidence type="ECO:0000256" key="1">
    <source>
        <dbReference type="SAM" id="MobiDB-lite"/>
    </source>
</evidence>
<feature type="compositionally biased region" description="Basic and acidic residues" evidence="1">
    <location>
        <begin position="29"/>
        <end position="39"/>
    </location>
</feature>
<sequence length="298" mass="33201">MVDLQPSGEGKFDASGLSKRAKFGNQADSKSDSKSDGTETSKLQAVGEIPHESNSDIHLPLSQIHLKSHEWFGDFITKHEVPRKTLHSSIGFVTLYLYTTGADYRKVKLPLIVAFGIIFFLDIVRLRWPFFNKLYCRCVGALMRKREIHAYNGVLWYLLGLIFAFSFFPKDVALISLFLLSWSDTAASTFGRKFGHLTPKLARNKSLAGSIAAFLVGFSVCYMFYGVFVPGYAHVNSPGEISWSAETSKLSLFHFSLLSGVLAAFSEGIDLFNWDDNFTIPALSAIFINTAILLTKRA</sequence>
<feature type="transmembrane region" description="Helical" evidence="2">
    <location>
        <begin position="149"/>
        <end position="168"/>
    </location>
</feature>
<feature type="region of interest" description="Disordered" evidence="1">
    <location>
        <begin position="1"/>
        <end position="42"/>
    </location>
</feature>
<dbReference type="PANTHER" id="PTHR31303">
    <property type="entry name" value="CTP-DEPENDENT DIACYLGLYCEROL KINASE 1"/>
    <property type="match status" value="1"/>
</dbReference>
<dbReference type="GO" id="GO:0004143">
    <property type="term" value="F:ATP-dependent diacylglycerol kinase activity"/>
    <property type="evidence" value="ECO:0007669"/>
    <property type="project" value="InterPro"/>
</dbReference>
<dbReference type="Proteomes" id="UP000190274">
    <property type="component" value="Chromosome F"/>
</dbReference>
<evidence type="ECO:0000256" key="2">
    <source>
        <dbReference type="SAM" id="Phobius"/>
    </source>
</evidence>
<dbReference type="STRING" id="1266660.A0A1G4JHW5"/>
<organism evidence="3 4">
    <name type="scientific">Lachancea dasiensis</name>
    <dbReference type="NCBI Taxonomy" id="1072105"/>
    <lineage>
        <taxon>Eukaryota</taxon>
        <taxon>Fungi</taxon>
        <taxon>Dikarya</taxon>
        <taxon>Ascomycota</taxon>
        <taxon>Saccharomycotina</taxon>
        <taxon>Saccharomycetes</taxon>
        <taxon>Saccharomycetales</taxon>
        <taxon>Saccharomycetaceae</taxon>
        <taxon>Lachancea</taxon>
    </lineage>
</organism>
<reference evidence="3 4" key="1">
    <citation type="submission" date="2016-03" db="EMBL/GenBank/DDBJ databases">
        <authorList>
            <person name="Devillers H."/>
        </authorList>
    </citation>
    <scope>NUCLEOTIDE SEQUENCE [LARGE SCALE GENOMIC DNA]</scope>
    <source>
        <strain evidence="3">CBS 10888</strain>
    </source>
</reference>
<feature type="transmembrane region" description="Helical" evidence="2">
    <location>
        <begin position="207"/>
        <end position="228"/>
    </location>
</feature>
<keyword evidence="2" id="KW-1133">Transmembrane helix</keyword>
<keyword evidence="2" id="KW-0812">Transmembrane</keyword>
<accession>A0A1G4JHW5</accession>
<keyword evidence="2" id="KW-0472">Membrane</keyword>